<dbReference type="InterPro" id="IPR036388">
    <property type="entry name" value="WH-like_DNA-bd_sf"/>
</dbReference>
<dbReference type="PANTHER" id="PTHR30514:SF18">
    <property type="entry name" value="RPIR-FAMILY TRANSCRIPTIONAL REGULATOR"/>
    <property type="match status" value="1"/>
</dbReference>
<protein>
    <submittedName>
        <fullName evidence="2">Transcriptional regulator, RpiR family protein</fullName>
    </submittedName>
</protein>
<reference evidence="2 3" key="1">
    <citation type="submission" date="2020-04" db="EMBL/GenBank/DDBJ databases">
        <authorList>
            <person name="Hogendoorn C."/>
        </authorList>
    </citation>
    <scope>NUCLEOTIDE SEQUENCE [LARGE SCALE GENOMIC DNA]</scope>
    <source>
        <strain evidence="2">COOX1</strain>
    </source>
</reference>
<dbReference type="RefSeq" id="WP_170084810.1">
    <property type="nucleotide sequence ID" value="NZ_CP047972.1"/>
</dbReference>
<proteinExistence type="predicted"/>
<dbReference type="InterPro" id="IPR046348">
    <property type="entry name" value="SIS_dom_sf"/>
</dbReference>
<dbReference type="GO" id="GO:1901135">
    <property type="term" value="P:carbohydrate derivative metabolic process"/>
    <property type="evidence" value="ECO:0007669"/>
    <property type="project" value="InterPro"/>
</dbReference>
<evidence type="ECO:0000313" key="3">
    <source>
        <dbReference type="Proteomes" id="UP000502196"/>
    </source>
</evidence>
<dbReference type="PROSITE" id="PS51071">
    <property type="entry name" value="HTH_RPIR"/>
    <property type="match status" value="1"/>
</dbReference>
<dbReference type="AlphaFoldDB" id="A0A6F9E280"/>
<dbReference type="Gene3D" id="3.40.50.10490">
    <property type="entry name" value="Glucose-6-phosphate isomerase like protein, domain 1"/>
    <property type="match status" value="1"/>
</dbReference>
<evidence type="ECO:0000313" key="2">
    <source>
        <dbReference type="EMBL" id="CAB3390511.1"/>
    </source>
</evidence>
<dbReference type="SUPFAM" id="SSF46689">
    <property type="entry name" value="Homeodomain-like"/>
    <property type="match status" value="1"/>
</dbReference>
<gene>
    <name evidence="2" type="ORF">COOX1_0444</name>
</gene>
<accession>A0A6F9E280</accession>
<dbReference type="InterPro" id="IPR009057">
    <property type="entry name" value="Homeodomain-like_sf"/>
</dbReference>
<dbReference type="EMBL" id="LR792683">
    <property type="protein sequence ID" value="CAB3390511.1"/>
    <property type="molecule type" value="Genomic_DNA"/>
</dbReference>
<dbReference type="GO" id="GO:0003700">
    <property type="term" value="F:DNA-binding transcription factor activity"/>
    <property type="evidence" value="ECO:0007669"/>
    <property type="project" value="InterPro"/>
</dbReference>
<dbReference type="SUPFAM" id="SSF53697">
    <property type="entry name" value="SIS domain"/>
    <property type="match status" value="1"/>
</dbReference>
<dbReference type="Pfam" id="PF01418">
    <property type="entry name" value="HTH_6"/>
    <property type="match status" value="1"/>
</dbReference>
<dbReference type="GO" id="GO:0097367">
    <property type="term" value="F:carbohydrate derivative binding"/>
    <property type="evidence" value="ECO:0007669"/>
    <property type="project" value="InterPro"/>
</dbReference>
<dbReference type="InterPro" id="IPR000281">
    <property type="entry name" value="HTH_RpiR"/>
</dbReference>
<sequence>MKELQNLKSLEDFLQRLGAAAGESETNRHLADYFATHYLEIPFMTAGEVAAEAKVSQASVSRFCMSLGFHGYSDLLRELQKLVREDITAPKRLRYATRGNQDDYEEILANEQLNIAGLREVAEQEAFRRLADKLATAPRVVLLSARMSATLLPYMTYVLNKMRDGVEEVLPHTPAWNSLPLRDPAGTQIVTIAFPRYPNILLSHVERLHDAGFSIAAVTDRVVSPVTQFADPVITVPVTTSSIFDVYGAPIVLLNLLLLETAKRIPGIEERLNRVETLEQGEHIYWNF</sequence>
<evidence type="ECO:0000259" key="1">
    <source>
        <dbReference type="PROSITE" id="PS51071"/>
    </source>
</evidence>
<organism evidence="2 3">
    <name type="scientific">Kyrpidia spormannii</name>
    <dbReference type="NCBI Taxonomy" id="2055160"/>
    <lineage>
        <taxon>Bacteria</taxon>
        <taxon>Bacillati</taxon>
        <taxon>Bacillota</taxon>
        <taxon>Bacilli</taxon>
        <taxon>Bacillales</taxon>
        <taxon>Alicyclobacillaceae</taxon>
        <taxon>Kyrpidia</taxon>
    </lineage>
</organism>
<name>A0A6F9E280_9BACL</name>
<dbReference type="Gene3D" id="1.10.10.10">
    <property type="entry name" value="Winged helix-like DNA-binding domain superfamily/Winged helix DNA-binding domain"/>
    <property type="match status" value="1"/>
</dbReference>
<feature type="domain" description="HTH rpiR-type" evidence="1">
    <location>
        <begin position="10"/>
        <end position="86"/>
    </location>
</feature>
<dbReference type="Proteomes" id="UP000502196">
    <property type="component" value="Chromosome"/>
</dbReference>
<dbReference type="PANTHER" id="PTHR30514">
    <property type="entry name" value="GLUCOKINASE"/>
    <property type="match status" value="1"/>
</dbReference>
<dbReference type="InterPro" id="IPR047640">
    <property type="entry name" value="RpiR-like"/>
</dbReference>
<dbReference type="GO" id="GO:0003677">
    <property type="term" value="F:DNA binding"/>
    <property type="evidence" value="ECO:0007669"/>
    <property type="project" value="InterPro"/>
</dbReference>